<feature type="non-terminal residue" evidence="1">
    <location>
        <position position="1"/>
    </location>
</feature>
<comment type="caution">
    <text evidence="1">The sequence shown here is derived from an EMBL/GenBank/DDBJ whole genome shotgun (WGS) entry which is preliminary data.</text>
</comment>
<gene>
    <name evidence="1" type="ORF">DERYTH_LOCUS17115</name>
</gene>
<evidence type="ECO:0000313" key="1">
    <source>
        <dbReference type="EMBL" id="CAG8753552.1"/>
    </source>
</evidence>
<proteinExistence type="predicted"/>
<dbReference type="AlphaFoldDB" id="A0A9N9NRE6"/>
<name>A0A9N9NRE6_9GLOM</name>
<dbReference type="Proteomes" id="UP000789405">
    <property type="component" value="Unassembled WGS sequence"/>
</dbReference>
<accession>A0A9N9NRE6</accession>
<protein>
    <submittedName>
        <fullName evidence="1">17483_t:CDS:1</fullName>
    </submittedName>
</protein>
<organism evidence="1 2">
    <name type="scientific">Dentiscutata erythropus</name>
    <dbReference type="NCBI Taxonomy" id="1348616"/>
    <lineage>
        <taxon>Eukaryota</taxon>
        <taxon>Fungi</taxon>
        <taxon>Fungi incertae sedis</taxon>
        <taxon>Mucoromycota</taxon>
        <taxon>Glomeromycotina</taxon>
        <taxon>Glomeromycetes</taxon>
        <taxon>Diversisporales</taxon>
        <taxon>Gigasporaceae</taxon>
        <taxon>Dentiscutata</taxon>
    </lineage>
</organism>
<evidence type="ECO:0000313" key="2">
    <source>
        <dbReference type="Proteomes" id="UP000789405"/>
    </source>
</evidence>
<reference evidence="1" key="1">
    <citation type="submission" date="2021-06" db="EMBL/GenBank/DDBJ databases">
        <authorList>
            <person name="Kallberg Y."/>
            <person name="Tangrot J."/>
            <person name="Rosling A."/>
        </authorList>
    </citation>
    <scope>NUCLEOTIDE SEQUENCE</scope>
    <source>
        <strain evidence="1">MA453B</strain>
    </source>
</reference>
<sequence length="49" mass="5658">VSTKKSGCEVLIVGREIVVVLTKEKSSAERPEAFRLEFSNLENFWVQRF</sequence>
<dbReference type="EMBL" id="CAJVPY010015769">
    <property type="protein sequence ID" value="CAG8753552.1"/>
    <property type="molecule type" value="Genomic_DNA"/>
</dbReference>
<keyword evidence="2" id="KW-1185">Reference proteome</keyword>